<dbReference type="GO" id="GO:0030288">
    <property type="term" value="C:outer membrane-bounded periplasmic space"/>
    <property type="evidence" value="ECO:0007669"/>
    <property type="project" value="UniProtKB-ARBA"/>
</dbReference>
<organism evidence="5 6">
    <name type="scientific">Phyllobacterium zundukense</name>
    <dbReference type="NCBI Taxonomy" id="1867719"/>
    <lineage>
        <taxon>Bacteria</taxon>
        <taxon>Pseudomonadati</taxon>
        <taxon>Pseudomonadota</taxon>
        <taxon>Alphaproteobacteria</taxon>
        <taxon>Hyphomicrobiales</taxon>
        <taxon>Phyllobacteriaceae</taxon>
        <taxon>Phyllobacterium</taxon>
    </lineage>
</organism>
<protein>
    <submittedName>
        <fullName evidence="5">ABC transporter substrate-binding protein</fullName>
    </submittedName>
</protein>
<dbReference type="Proteomes" id="UP000232163">
    <property type="component" value="Unassembled WGS sequence"/>
</dbReference>
<dbReference type="InterPro" id="IPR039424">
    <property type="entry name" value="SBP_5"/>
</dbReference>
<dbReference type="OrthoDB" id="9803988at2"/>
<evidence type="ECO:0000313" key="5">
    <source>
        <dbReference type="EMBL" id="PIO44490.1"/>
    </source>
</evidence>
<evidence type="ECO:0000313" key="6">
    <source>
        <dbReference type="Proteomes" id="UP000232163"/>
    </source>
</evidence>
<dbReference type="CDD" id="cd08490">
    <property type="entry name" value="PBP2_NikA_DppA_OppA_like_3"/>
    <property type="match status" value="1"/>
</dbReference>
<evidence type="ECO:0000256" key="3">
    <source>
        <dbReference type="SAM" id="SignalP"/>
    </source>
</evidence>
<dbReference type="GO" id="GO:1904680">
    <property type="term" value="F:peptide transmembrane transporter activity"/>
    <property type="evidence" value="ECO:0007669"/>
    <property type="project" value="TreeGrafter"/>
</dbReference>
<comment type="subcellular location">
    <subcellularLocation>
        <location evidence="1">Periplasm</location>
    </subcellularLocation>
</comment>
<dbReference type="InterPro" id="IPR030678">
    <property type="entry name" value="Peptide/Ni-bd"/>
</dbReference>
<evidence type="ECO:0000256" key="2">
    <source>
        <dbReference type="ARBA" id="ARBA00005695"/>
    </source>
</evidence>
<evidence type="ECO:0000256" key="1">
    <source>
        <dbReference type="ARBA" id="ARBA00004418"/>
    </source>
</evidence>
<dbReference type="KEGG" id="pht:BLM14_25315"/>
<proteinExistence type="inferred from homology"/>
<feature type="signal peptide" evidence="3">
    <location>
        <begin position="1"/>
        <end position="24"/>
    </location>
</feature>
<gene>
    <name evidence="5" type="ORF">B5P45_11445</name>
</gene>
<evidence type="ECO:0000259" key="4">
    <source>
        <dbReference type="Pfam" id="PF00496"/>
    </source>
</evidence>
<dbReference type="GO" id="GO:0043190">
    <property type="term" value="C:ATP-binding cassette (ABC) transporter complex"/>
    <property type="evidence" value="ECO:0007669"/>
    <property type="project" value="InterPro"/>
</dbReference>
<dbReference type="Pfam" id="PF00496">
    <property type="entry name" value="SBP_bac_5"/>
    <property type="match status" value="1"/>
</dbReference>
<name>A0A2N9VYC2_9HYPH</name>
<dbReference type="InterPro" id="IPR000914">
    <property type="entry name" value="SBP_5_dom"/>
</dbReference>
<reference evidence="6" key="1">
    <citation type="journal article" date="2017" name="Int J Environ Stud">
        <title>Does the Miocene-Pliocene relict legume Oxytropis triphylla form nitrogen-fixing nodules with a combination of bacterial strains?</title>
        <authorList>
            <person name="Safronova V."/>
            <person name="Belimov A."/>
            <person name="Sazanova A."/>
            <person name="Kuznetsova I."/>
            <person name="Popova J."/>
            <person name="Andronov E."/>
            <person name="Verkhozina A."/>
            <person name="Tikhonovich I."/>
        </authorList>
    </citation>
    <scope>NUCLEOTIDE SEQUENCE [LARGE SCALE GENOMIC DNA]</scope>
    <source>
        <strain evidence="6">Tri-38</strain>
    </source>
</reference>
<dbReference type="AlphaFoldDB" id="A0A2N9VYC2"/>
<dbReference type="PANTHER" id="PTHR30290:SF83">
    <property type="entry name" value="ABC TRANSPORTER SUBSTRATE-BINDING PROTEIN"/>
    <property type="match status" value="1"/>
</dbReference>
<keyword evidence="6" id="KW-1185">Reference proteome</keyword>
<dbReference type="PIRSF" id="PIRSF002741">
    <property type="entry name" value="MppA"/>
    <property type="match status" value="1"/>
</dbReference>
<dbReference type="RefSeq" id="WP_100002957.1">
    <property type="nucleotide sequence ID" value="NZ_CP017943.1"/>
</dbReference>
<comment type="similarity">
    <text evidence="2">Belongs to the bacterial solute-binding protein 5 family.</text>
</comment>
<dbReference type="SUPFAM" id="SSF53850">
    <property type="entry name" value="Periplasmic binding protein-like II"/>
    <property type="match status" value="1"/>
</dbReference>
<comment type="caution">
    <text evidence="5">The sequence shown here is derived from an EMBL/GenBank/DDBJ whole genome shotgun (WGS) entry which is preliminary data.</text>
</comment>
<accession>A0A2N9VYC2</accession>
<dbReference type="PANTHER" id="PTHR30290">
    <property type="entry name" value="PERIPLASMIC BINDING COMPONENT OF ABC TRANSPORTER"/>
    <property type="match status" value="1"/>
</dbReference>
<dbReference type="Gene3D" id="3.40.190.10">
    <property type="entry name" value="Periplasmic binding protein-like II"/>
    <property type="match status" value="1"/>
</dbReference>
<dbReference type="EMBL" id="MZMT01000028">
    <property type="protein sequence ID" value="PIO44490.1"/>
    <property type="molecule type" value="Genomic_DNA"/>
</dbReference>
<feature type="domain" description="Solute-binding protein family 5" evidence="4">
    <location>
        <begin position="65"/>
        <end position="423"/>
    </location>
</feature>
<dbReference type="GO" id="GO:0015833">
    <property type="term" value="P:peptide transport"/>
    <property type="evidence" value="ECO:0007669"/>
    <property type="project" value="TreeGrafter"/>
</dbReference>
<sequence length="506" mass="54140">MRIAKALFLTLMLGASMPATHVRAETLKVAGPWEVTGIEPAQTGYIFSRLQIAETLVTTDKEGALRPGLAEKWAVSGDGLTWTFTLRDNAVFHDGVPATAETVVASLQHALAGVGVLSQAPIADIASEGADVRIRLTKPFAALPAYLVHFSTIILAPSSFDAAGKITQIVGTGPYKVKTLTPPARLELEASGAWWGGKPAIQDVSYLAVGQGETRALMAESGEADLVFSMLPVSVDRLKANPKLNVQIATIPRTRILKINAASPFFDEVGERQAISAAIDRVGTTKVILRNADLAATQLFPPAMKGWNSPDVRPLVRDVEKAKELLAKVGWVPASDGILEKDGKRFSVTMLTYSSWPELPPIATALQAQLRQVGIDVKVSVGNSSEIPARHQDGTLEMGLISRLYSIVPDPVGTLLQDYGPGGSDWGSMGWDNKEIQGIVEQLAATSDVTARAPLQARAVEILQEELPSIPVTWSELAIVSSKRISGVEVDPLEVNYGLSAIHWAE</sequence>
<dbReference type="Gene3D" id="3.10.105.10">
    <property type="entry name" value="Dipeptide-binding Protein, Domain 3"/>
    <property type="match status" value="1"/>
</dbReference>
<keyword evidence="3" id="KW-0732">Signal</keyword>
<feature type="chain" id="PRO_5014886645" evidence="3">
    <location>
        <begin position="25"/>
        <end position="506"/>
    </location>
</feature>